<evidence type="ECO:0000313" key="3">
    <source>
        <dbReference type="EMBL" id="SKB00724.1"/>
    </source>
</evidence>
<dbReference type="OrthoDB" id="291892at2"/>
<reference evidence="4" key="1">
    <citation type="submission" date="2017-02" db="EMBL/GenBank/DDBJ databases">
        <authorList>
            <person name="Varghese N."/>
            <person name="Submissions S."/>
        </authorList>
    </citation>
    <scope>NUCLEOTIDE SEQUENCE [LARGE SCALE GENOMIC DNA]</scope>
    <source>
        <strain evidence="4">USBA 833</strain>
    </source>
</reference>
<feature type="domain" description="VanZ-like" evidence="2">
    <location>
        <begin position="8"/>
        <end position="131"/>
    </location>
</feature>
<evidence type="ECO:0000259" key="2">
    <source>
        <dbReference type="Pfam" id="PF04892"/>
    </source>
</evidence>
<dbReference type="RefSeq" id="WP_078697874.1">
    <property type="nucleotide sequence ID" value="NZ_FUYH01000047.1"/>
</dbReference>
<dbReference type="Proteomes" id="UP000190105">
    <property type="component" value="Unassembled WGS sequence"/>
</dbReference>
<dbReference type="STRING" id="1147123.SAMN05443428_14713"/>
<keyword evidence="1" id="KW-1133">Transmembrane helix</keyword>
<gene>
    <name evidence="3" type="ORF">SAMN05443428_14713</name>
</gene>
<keyword evidence="4" id="KW-1185">Reference proteome</keyword>
<evidence type="ECO:0000256" key="1">
    <source>
        <dbReference type="SAM" id="Phobius"/>
    </source>
</evidence>
<name>A0A1T4YG20_9CLOT</name>
<dbReference type="EMBL" id="FUYH01000047">
    <property type="protein sequence ID" value="SKB00724.1"/>
    <property type="molecule type" value="Genomic_DNA"/>
</dbReference>
<dbReference type="AlphaFoldDB" id="A0A1T4YG20"/>
<proteinExistence type="predicted"/>
<dbReference type="Pfam" id="PF04892">
    <property type="entry name" value="VanZ"/>
    <property type="match status" value="1"/>
</dbReference>
<keyword evidence="1" id="KW-0472">Membrane</keyword>
<dbReference type="NCBIfam" id="NF037970">
    <property type="entry name" value="vanZ_1"/>
    <property type="match status" value="1"/>
</dbReference>
<sequence length="147" mass="17658">MNKKYKRWFYVLLWALIIFMFSNQTGSDSSNNNRFILQILKSLNINIDYIFKSKTDYIIRKTAHFTEYFILCYLIFNALYIDLSRKKSLFLSLLFTFLYACSDEFHQMFIAGRGPSFKDVMIDTFGGAFYSIINHIREIKRRRFIDI</sequence>
<protein>
    <submittedName>
        <fullName evidence="3">VanZ like family protein</fullName>
    </submittedName>
</protein>
<accession>A0A1T4YG20</accession>
<dbReference type="InterPro" id="IPR006976">
    <property type="entry name" value="VanZ-like"/>
</dbReference>
<organism evidence="3 4">
    <name type="scientific">Caloramator quimbayensis</name>
    <dbReference type="NCBI Taxonomy" id="1147123"/>
    <lineage>
        <taxon>Bacteria</taxon>
        <taxon>Bacillati</taxon>
        <taxon>Bacillota</taxon>
        <taxon>Clostridia</taxon>
        <taxon>Eubacteriales</taxon>
        <taxon>Clostridiaceae</taxon>
        <taxon>Caloramator</taxon>
    </lineage>
</organism>
<dbReference type="PIRSF" id="PIRSF019083">
    <property type="entry name" value="UCP019083_VanZ"/>
    <property type="match status" value="1"/>
</dbReference>
<evidence type="ECO:0000313" key="4">
    <source>
        <dbReference type="Proteomes" id="UP000190105"/>
    </source>
</evidence>
<dbReference type="InterPro" id="IPR016747">
    <property type="entry name" value="Phosphotransbutyrylase"/>
</dbReference>
<feature type="transmembrane region" description="Helical" evidence="1">
    <location>
        <begin position="65"/>
        <end position="83"/>
    </location>
</feature>
<keyword evidence="1" id="KW-0812">Transmembrane</keyword>